<dbReference type="InterPro" id="IPR042418">
    <property type="entry name" value="TXNDC15"/>
</dbReference>
<dbReference type="Gene3D" id="3.40.30.10">
    <property type="entry name" value="Glutaredoxin"/>
    <property type="match status" value="1"/>
</dbReference>
<feature type="compositionally biased region" description="Low complexity" evidence="1">
    <location>
        <begin position="212"/>
        <end position="229"/>
    </location>
</feature>
<protein>
    <submittedName>
        <fullName evidence="4">TXD15-like protein</fullName>
    </submittedName>
</protein>
<dbReference type="InterPro" id="IPR036249">
    <property type="entry name" value="Thioredoxin-like_sf"/>
</dbReference>
<dbReference type="SUPFAM" id="SSF52833">
    <property type="entry name" value="Thioredoxin-like"/>
    <property type="match status" value="1"/>
</dbReference>
<evidence type="ECO:0000313" key="4">
    <source>
        <dbReference type="EMBL" id="WAQ95723.1"/>
    </source>
</evidence>
<organism evidence="4 5">
    <name type="scientific">Mya arenaria</name>
    <name type="common">Soft-shell clam</name>
    <dbReference type="NCBI Taxonomy" id="6604"/>
    <lineage>
        <taxon>Eukaryota</taxon>
        <taxon>Metazoa</taxon>
        <taxon>Spiralia</taxon>
        <taxon>Lophotrochozoa</taxon>
        <taxon>Mollusca</taxon>
        <taxon>Bivalvia</taxon>
        <taxon>Autobranchia</taxon>
        <taxon>Heteroconchia</taxon>
        <taxon>Euheterodonta</taxon>
        <taxon>Imparidentia</taxon>
        <taxon>Neoheterodontei</taxon>
        <taxon>Myida</taxon>
        <taxon>Myoidea</taxon>
        <taxon>Myidae</taxon>
        <taxon>Mya</taxon>
    </lineage>
</organism>
<name>A0ABY7DFN8_MYAAR</name>
<feature type="region of interest" description="Disordered" evidence="1">
    <location>
        <begin position="123"/>
        <end position="142"/>
    </location>
</feature>
<feature type="chain" id="PRO_5046565700" evidence="2">
    <location>
        <begin position="30"/>
        <end position="463"/>
    </location>
</feature>
<dbReference type="EMBL" id="CP111013">
    <property type="protein sequence ID" value="WAQ95723.1"/>
    <property type="molecule type" value="Genomic_DNA"/>
</dbReference>
<dbReference type="PROSITE" id="PS51352">
    <property type="entry name" value="THIOREDOXIN_2"/>
    <property type="match status" value="1"/>
</dbReference>
<gene>
    <name evidence="4" type="ORF">MAR_028413</name>
</gene>
<dbReference type="InterPro" id="IPR013766">
    <property type="entry name" value="Thioredoxin_domain"/>
</dbReference>
<feature type="signal peptide" evidence="2">
    <location>
        <begin position="1"/>
        <end position="29"/>
    </location>
</feature>
<keyword evidence="5" id="KW-1185">Reference proteome</keyword>
<feature type="region of interest" description="Disordered" evidence="1">
    <location>
        <begin position="210"/>
        <end position="232"/>
    </location>
</feature>
<evidence type="ECO:0000313" key="5">
    <source>
        <dbReference type="Proteomes" id="UP001164746"/>
    </source>
</evidence>
<dbReference type="Proteomes" id="UP001164746">
    <property type="component" value="Chromosome 2"/>
</dbReference>
<proteinExistence type="predicted"/>
<accession>A0ABY7DFN8</accession>
<sequence length="463" mass="51439">MVAKVIEMRKPKLLFLSLCIYAVFSTLECHQLDTDNTTEKISAEKIDIQHNVEKDVHSDTTYDSELKVVAADTRYDSEVKVVADEPETKPGAKAGVVNENEEPVKDGSNQIVDQDVHIQSDIARDGYETTEGDKTDSLAETDKVDLSTEADIQQLISDKADISLNVNESNASASSNAEDIPANTTSESNSTIVQWLKYLFDPIFDEFREGVSSNKSNSSSENEISSNYSQGNESVTVNLNVSQSAEIVNTTEESSTNTTDNAKKVKFQCTGRNVTDNTNATVNLITTAQLLQLLNFEKNSTEENVTDCLLVMFYAPWCHFCAKTAPHYNALARAFPQLDFVAVDTAQFSNLLARFGTVSVPNILVFHQSRAAVKFNQTERTLENFITFVTNTTGLEANATVNITEADHMGPVPSTPTNEPDNLLLISWMFVIVCSSYMFIKSHKGQQWINRVCILWQEHQHID</sequence>
<dbReference type="Pfam" id="PF00085">
    <property type="entry name" value="Thioredoxin"/>
    <property type="match status" value="1"/>
</dbReference>
<feature type="region of interest" description="Disordered" evidence="1">
    <location>
        <begin position="87"/>
        <end position="107"/>
    </location>
</feature>
<evidence type="ECO:0000259" key="3">
    <source>
        <dbReference type="PROSITE" id="PS51352"/>
    </source>
</evidence>
<feature type="domain" description="Thioredoxin" evidence="3">
    <location>
        <begin position="282"/>
        <end position="394"/>
    </location>
</feature>
<evidence type="ECO:0000256" key="1">
    <source>
        <dbReference type="SAM" id="MobiDB-lite"/>
    </source>
</evidence>
<reference evidence="4" key="1">
    <citation type="submission" date="2022-11" db="EMBL/GenBank/DDBJ databases">
        <title>Centuries of genome instability and evolution in soft-shell clam transmissible cancer (bioRxiv).</title>
        <authorList>
            <person name="Hart S.F.M."/>
            <person name="Yonemitsu M.A."/>
            <person name="Giersch R.M."/>
            <person name="Beal B.F."/>
            <person name="Arriagada G."/>
            <person name="Davis B.W."/>
            <person name="Ostrander E.A."/>
            <person name="Goff S.P."/>
            <person name="Metzger M.J."/>
        </authorList>
    </citation>
    <scope>NUCLEOTIDE SEQUENCE</scope>
    <source>
        <strain evidence="4">MELC-2E11</strain>
        <tissue evidence="4">Siphon/mantle</tissue>
    </source>
</reference>
<evidence type="ECO:0000256" key="2">
    <source>
        <dbReference type="SAM" id="SignalP"/>
    </source>
</evidence>
<dbReference type="PANTHER" id="PTHR14684">
    <property type="entry name" value="THIOREDOXIN DOMAIN-CONTAINING PROTEIN 15"/>
    <property type="match status" value="1"/>
</dbReference>
<dbReference type="PANTHER" id="PTHR14684:SF2">
    <property type="entry name" value="THIOREDOXIN DOMAIN-CONTAINING PROTEIN 15"/>
    <property type="match status" value="1"/>
</dbReference>
<keyword evidence="2" id="KW-0732">Signal</keyword>